<dbReference type="InterPro" id="IPR024180">
    <property type="entry name" value="Tetrapyrrole_Mease/MazG_pred"/>
</dbReference>
<dbReference type="InterPro" id="IPR000878">
    <property type="entry name" value="4pyrrol_Mease"/>
</dbReference>
<dbReference type="Pfam" id="PF00590">
    <property type="entry name" value="TP_methylase"/>
    <property type="match status" value="1"/>
</dbReference>
<dbReference type="NCBIfam" id="NF007113">
    <property type="entry name" value="PRK09562.1"/>
    <property type="match status" value="1"/>
</dbReference>
<dbReference type="EMBL" id="BAAADS010000018">
    <property type="protein sequence ID" value="GAA0609090.1"/>
    <property type="molecule type" value="Genomic_DNA"/>
</dbReference>
<dbReference type="CDD" id="cd11529">
    <property type="entry name" value="NTP-PPase_MazG_Cterm"/>
    <property type="match status" value="1"/>
</dbReference>
<dbReference type="InterPro" id="IPR011551">
    <property type="entry name" value="NTP_PyrPHydrolase_MazG"/>
</dbReference>
<evidence type="ECO:0000259" key="2">
    <source>
        <dbReference type="Pfam" id="PF03819"/>
    </source>
</evidence>
<dbReference type="Proteomes" id="UP001500866">
    <property type="component" value="Unassembled WGS sequence"/>
</dbReference>
<name>A0ABN1GDA6_9BACI</name>
<evidence type="ECO:0000313" key="3">
    <source>
        <dbReference type="EMBL" id="GAA0609090.1"/>
    </source>
</evidence>
<dbReference type="SUPFAM" id="SSF53790">
    <property type="entry name" value="Tetrapyrrole methylase"/>
    <property type="match status" value="1"/>
</dbReference>
<comment type="caution">
    <text evidence="3">The sequence shown here is derived from an EMBL/GenBank/DDBJ whole genome shotgun (WGS) entry which is preliminary data.</text>
</comment>
<feature type="domain" description="NTP pyrophosphohydrolase MazG-like" evidence="2">
    <location>
        <begin position="252"/>
        <end position="325"/>
    </location>
</feature>
<accession>A0ABN1GDA6</accession>
<gene>
    <name evidence="3" type="primary">mazG</name>
    <name evidence="3" type="ORF">GCM10009001_28190</name>
</gene>
<feature type="domain" description="NTP pyrophosphohydrolase MazG-like" evidence="2">
    <location>
        <begin position="391"/>
        <end position="448"/>
    </location>
</feature>
<proteinExistence type="predicted"/>
<dbReference type="RefSeq" id="WP_343814422.1">
    <property type="nucleotide sequence ID" value="NZ_BAAADS010000018.1"/>
</dbReference>
<evidence type="ECO:0000313" key="4">
    <source>
        <dbReference type="Proteomes" id="UP001500866"/>
    </source>
</evidence>
<dbReference type="SUPFAM" id="SSF101386">
    <property type="entry name" value="all-alpha NTP pyrophosphatases"/>
    <property type="match status" value="2"/>
</dbReference>
<sequence length="482" mass="54721">MSNRIEIVGLGAGDLDQLPFGIYKKLINTDLPVFTRTADHPLVKGLEKEGVAWNALDYIYESADQFEEVYRTICETLLNNASASTIVYAVPGHPMLAEKTVKLLLEQQEVPIEIIGGQSYLDDVFTALQIDPIEGFQFVDGTGFVRSQLNYQNHLVFCQVYDQFIASEVKLSLLEDLPVDYQVTIVEAAGTSREKVVNVPLEELDRSMDVNNLTSVYVPPVPANMLRHTFDSLREVIAELRGPDGCPWDKKQTHESLRDYAIEEVHELIEAIDLKDDEGIIEELGDVLLQVMLHSQIGEDDGYFAIDDVIRAITDKMIHRHPHVFRKTTADTPDEVVKSWDALKQQEKGDTRKSLLDGIPAGLPALAKAAKLQNKAGKAGFEWDDAADIWEKLREELDEVHTAVDNNDEANIAEELGDVLFVLVNISRYYKVNPELALNQANRKFRSRFTYIEEQLNDEKKDIYETSLKEMDYYWNQAKRKE</sequence>
<dbReference type="Gene3D" id="1.10.287.1080">
    <property type="entry name" value="MazG-like"/>
    <property type="match status" value="2"/>
</dbReference>
<feature type="domain" description="Tetrapyrrole methylase" evidence="1">
    <location>
        <begin position="7"/>
        <end position="205"/>
    </location>
</feature>
<dbReference type="InterPro" id="IPR035996">
    <property type="entry name" value="4pyrrol_Methylase_sf"/>
</dbReference>
<organism evidence="3 4">
    <name type="scientific">Virgibacillus siamensis</name>
    <dbReference type="NCBI Taxonomy" id="480071"/>
    <lineage>
        <taxon>Bacteria</taxon>
        <taxon>Bacillati</taxon>
        <taxon>Bacillota</taxon>
        <taxon>Bacilli</taxon>
        <taxon>Bacillales</taxon>
        <taxon>Bacillaceae</taxon>
        <taxon>Virgibacillus</taxon>
    </lineage>
</organism>
<dbReference type="PIRSF" id="PIRSF002845">
    <property type="entry name" value="Ttrprl_mtas_MazG"/>
    <property type="match status" value="1"/>
</dbReference>
<evidence type="ECO:0000259" key="1">
    <source>
        <dbReference type="Pfam" id="PF00590"/>
    </source>
</evidence>
<dbReference type="PANTHER" id="PTHR30522:SF0">
    <property type="entry name" value="NUCLEOSIDE TRIPHOSPHATE PYROPHOSPHOHYDROLASE"/>
    <property type="match status" value="1"/>
</dbReference>
<dbReference type="CDD" id="cd11723">
    <property type="entry name" value="YabN_N_like"/>
    <property type="match status" value="1"/>
</dbReference>
<reference evidence="3 4" key="1">
    <citation type="journal article" date="2019" name="Int. J. Syst. Evol. Microbiol.">
        <title>The Global Catalogue of Microorganisms (GCM) 10K type strain sequencing project: providing services to taxonomists for standard genome sequencing and annotation.</title>
        <authorList>
            <consortium name="The Broad Institute Genomics Platform"/>
            <consortium name="The Broad Institute Genome Sequencing Center for Infectious Disease"/>
            <person name="Wu L."/>
            <person name="Ma J."/>
        </authorList>
    </citation>
    <scope>NUCLEOTIDE SEQUENCE [LARGE SCALE GENOMIC DNA]</scope>
    <source>
        <strain evidence="3 4">JCM 15395</strain>
    </source>
</reference>
<dbReference type="Gene3D" id="3.40.1010.10">
    <property type="entry name" value="Cobalt-precorrin-4 Transmethylase, Domain 1"/>
    <property type="match status" value="1"/>
</dbReference>
<dbReference type="NCBIfam" id="TIGR00444">
    <property type="entry name" value="mazG"/>
    <property type="match status" value="1"/>
</dbReference>
<dbReference type="InterPro" id="IPR048011">
    <property type="entry name" value="NTP-PPase_MazG-like_C"/>
</dbReference>
<dbReference type="InterPro" id="IPR014777">
    <property type="entry name" value="4pyrrole_Mease_sub1"/>
</dbReference>
<dbReference type="InterPro" id="IPR004518">
    <property type="entry name" value="MazG-like_dom"/>
</dbReference>
<dbReference type="InterPro" id="IPR035013">
    <property type="entry name" value="YabN_N"/>
</dbReference>
<dbReference type="CDD" id="cd11528">
    <property type="entry name" value="NTP-PPase_MazG_Nterm"/>
    <property type="match status" value="1"/>
</dbReference>
<dbReference type="Pfam" id="PF03819">
    <property type="entry name" value="MazG"/>
    <property type="match status" value="2"/>
</dbReference>
<keyword evidence="4" id="KW-1185">Reference proteome</keyword>
<dbReference type="InterPro" id="IPR048015">
    <property type="entry name" value="NTP-PPase_MazG-like_N"/>
</dbReference>
<protein>
    <submittedName>
        <fullName evidence="3">Nucleoside triphosphate pyrophosphohydrolase</fullName>
    </submittedName>
</protein>
<dbReference type="PANTHER" id="PTHR30522">
    <property type="entry name" value="NUCLEOSIDE TRIPHOSPHATE PYROPHOSPHOHYDROLASE"/>
    <property type="match status" value="1"/>
</dbReference>